<evidence type="ECO:0000313" key="21">
    <source>
        <dbReference type="EMBL" id="TLP97569.1"/>
    </source>
</evidence>
<evidence type="ECO:0000256" key="6">
    <source>
        <dbReference type="ARBA" id="ARBA00012487"/>
    </source>
</evidence>
<organism evidence="21 22">
    <name type="scientific">Nesterenkonia salmonea</name>
    <dbReference type="NCBI Taxonomy" id="1804987"/>
    <lineage>
        <taxon>Bacteria</taxon>
        <taxon>Bacillati</taxon>
        <taxon>Actinomycetota</taxon>
        <taxon>Actinomycetes</taxon>
        <taxon>Micrococcales</taxon>
        <taxon>Micrococcaceae</taxon>
        <taxon>Nesterenkonia</taxon>
    </lineage>
</organism>
<keyword evidence="22" id="KW-1185">Reference proteome</keyword>
<evidence type="ECO:0000256" key="17">
    <source>
        <dbReference type="ARBA" id="ARBA00023264"/>
    </source>
</evidence>
<comment type="subcellular location">
    <subcellularLocation>
        <location evidence="2">Cell membrane</location>
        <topology evidence="2">Multi-pass membrane protein</topology>
    </subcellularLocation>
</comment>
<dbReference type="UniPathway" id="UPA00557">
    <property type="reaction ID" value="UER00614"/>
</dbReference>
<comment type="caution">
    <text evidence="21">The sequence shown here is derived from an EMBL/GenBank/DDBJ whole genome shotgun (WGS) entry which is preliminary data.</text>
</comment>
<keyword evidence="10 18" id="KW-0808">Transferase</keyword>
<dbReference type="PROSITE" id="PS01315">
    <property type="entry name" value="CDS"/>
    <property type="match status" value="1"/>
</dbReference>
<feature type="transmembrane region" description="Helical" evidence="20">
    <location>
        <begin position="227"/>
        <end position="245"/>
    </location>
</feature>
<keyword evidence="16" id="KW-0594">Phospholipid biosynthesis</keyword>
<evidence type="ECO:0000256" key="3">
    <source>
        <dbReference type="ARBA" id="ARBA00005119"/>
    </source>
</evidence>
<keyword evidence="12 18" id="KW-0548">Nucleotidyltransferase</keyword>
<feature type="transmembrane region" description="Helical" evidence="20">
    <location>
        <begin position="107"/>
        <end position="127"/>
    </location>
</feature>
<keyword evidence="17" id="KW-1208">Phospholipid metabolism</keyword>
<comment type="pathway">
    <text evidence="3 18">Phospholipid metabolism; CDP-diacylglycerol biosynthesis; CDP-diacylglycerol from sn-glycerol 3-phosphate: step 3/3.</text>
</comment>
<dbReference type="OrthoDB" id="9799199at2"/>
<evidence type="ECO:0000256" key="1">
    <source>
        <dbReference type="ARBA" id="ARBA00001698"/>
    </source>
</evidence>
<sequence length="301" mass="31853">MTTPPQDSQPTTAPESPRRNKAGRNLPAAIATGAALLVPAVFGIFWFQPLLIAVWVVVLCLGVWEVARALEAYELKDNPRLRIPKAPLYLGAAAMPAAAYWGGVEALTLGLMITGVAVMVGAVLWRVPDPGRSIVASLFVACWVPFLISFALLVLQVEQGEWRLVIVVLLVVSNDTFGFIAGVKFGKHPMAPKISPKKSWEGFAGSMLGAVAVGVLASWLIFDEALYVGAILAAAVVVASTAGDFSESMVKRELAIKDMSNVLPGHGGVMDRLDSLVFAMPTAYFVIVALTGDSVGLPLGL</sequence>
<evidence type="ECO:0000256" key="10">
    <source>
        <dbReference type="ARBA" id="ARBA00022679"/>
    </source>
</evidence>
<evidence type="ECO:0000256" key="7">
    <source>
        <dbReference type="ARBA" id="ARBA00019373"/>
    </source>
</evidence>
<comment type="similarity">
    <text evidence="5 18">Belongs to the CDS family.</text>
</comment>
<reference evidence="21 22" key="1">
    <citation type="submission" date="2019-05" db="EMBL/GenBank/DDBJ databases">
        <title>Nesterenkonia sp. GY074 isolated from the Southern Atlantic Ocean.</title>
        <authorList>
            <person name="Zhang G."/>
        </authorList>
    </citation>
    <scope>NUCLEOTIDE SEQUENCE [LARGE SCALE GENOMIC DNA]</scope>
    <source>
        <strain evidence="21 22">GY074</strain>
    </source>
</reference>
<protein>
    <recommendedName>
        <fullName evidence="7 18">Phosphatidate cytidylyltransferase</fullName>
        <ecNumber evidence="6 18">2.7.7.41</ecNumber>
    </recommendedName>
</protein>
<evidence type="ECO:0000256" key="20">
    <source>
        <dbReference type="SAM" id="Phobius"/>
    </source>
</evidence>
<evidence type="ECO:0000256" key="12">
    <source>
        <dbReference type="ARBA" id="ARBA00022695"/>
    </source>
</evidence>
<feature type="region of interest" description="Disordered" evidence="19">
    <location>
        <begin position="1"/>
        <end position="22"/>
    </location>
</feature>
<keyword evidence="14" id="KW-0443">Lipid metabolism</keyword>
<evidence type="ECO:0000256" key="19">
    <source>
        <dbReference type="SAM" id="MobiDB-lite"/>
    </source>
</evidence>
<dbReference type="PANTHER" id="PTHR46382:SF1">
    <property type="entry name" value="PHOSPHATIDATE CYTIDYLYLTRANSFERASE"/>
    <property type="match status" value="1"/>
</dbReference>
<dbReference type="GO" id="GO:0004605">
    <property type="term" value="F:phosphatidate cytidylyltransferase activity"/>
    <property type="evidence" value="ECO:0007669"/>
    <property type="project" value="UniProtKB-EC"/>
</dbReference>
<keyword evidence="9" id="KW-0444">Lipid biosynthesis</keyword>
<dbReference type="GO" id="GO:0005886">
    <property type="term" value="C:plasma membrane"/>
    <property type="evidence" value="ECO:0007669"/>
    <property type="project" value="UniProtKB-SubCell"/>
</dbReference>
<accession>A0A5R9BBB0</accession>
<proteinExistence type="inferred from homology"/>
<evidence type="ECO:0000256" key="5">
    <source>
        <dbReference type="ARBA" id="ARBA00010185"/>
    </source>
</evidence>
<dbReference type="EMBL" id="VAVZ01000016">
    <property type="protein sequence ID" value="TLP97569.1"/>
    <property type="molecule type" value="Genomic_DNA"/>
</dbReference>
<feature type="transmembrane region" description="Helical" evidence="20">
    <location>
        <begin position="26"/>
        <end position="46"/>
    </location>
</feature>
<evidence type="ECO:0000256" key="2">
    <source>
        <dbReference type="ARBA" id="ARBA00004651"/>
    </source>
</evidence>
<feature type="transmembrane region" description="Helical" evidence="20">
    <location>
        <begin position="52"/>
        <end position="70"/>
    </location>
</feature>
<feature type="transmembrane region" description="Helical" evidence="20">
    <location>
        <begin position="162"/>
        <end position="183"/>
    </location>
</feature>
<evidence type="ECO:0000256" key="16">
    <source>
        <dbReference type="ARBA" id="ARBA00023209"/>
    </source>
</evidence>
<dbReference type="InterPro" id="IPR000374">
    <property type="entry name" value="PC_trans"/>
</dbReference>
<evidence type="ECO:0000256" key="8">
    <source>
        <dbReference type="ARBA" id="ARBA00022475"/>
    </source>
</evidence>
<evidence type="ECO:0000256" key="9">
    <source>
        <dbReference type="ARBA" id="ARBA00022516"/>
    </source>
</evidence>
<evidence type="ECO:0000256" key="4">
    <source>
        <dbReference type="ARBA" id="ARBA00005189"/>
    </source>
</evidence>
<evidence type="ECO:0000313" key="22">
    <source>
        <dbReference type="Proteomes" id="UP000310458"/>
    </source>
</evidence>
<dbReference type="RefSeq" id="WP_138252878.1">
    <property type="nucleotide sequence ID" value="NZ_VAVZ01000016.1"/>
</dbReference>
<keyword evidence="15 20" id="KW-0472">Membrane</keyword>
<keyword evidence="11 18" id="KW-0812">Transmembrane</keyword>
<dbReference type="Pfam" id="PF01148">
    <property type="entry name" value="CTP_transf_1"/>
    <property type="match status" value="1"/>
</dbReference>
<gene>
    <name evidence="21" type="ORF">FEF26_07275</name>
</gene>
<comment type="pathway">
    <text evidence="4">Lipid metabolism.</text>
</comment>
<evidence type="ECO:0000256" key="15">
    <source>
        <dbReference type="ARBA" id="ARBA00023136"/>
    </source>
</evidence>
<dbReference type="EC" id="2.7.7.41" evidence="6 18"/>
<feature type="transmembrane region" description="Helical" evidence="20">
    <location>
        <begin position="134"/>
        <end position="156"/>
    </location>
</feature>
<evidence type="ECO:0000256" key="11">
    <source>
        <dbReference type="ARBA" id="ARBA00022692"/>
    </source>
</evidence>
<dbReference type="Proteomes" id="UP000310458">
    <property type="component" value="Unassembled WGS sequence"/>
</dbReference>
<keyword evidence="13 20" id="KW-1133">Transmembrane helix</keyword>
<dbReference type="AlphaFoldDB" id="A0A5R9BBB0"/>
<comment type="catalytic activity">
    <reaction evidence="1 18">
        <text>a 1,2-diacyl-sn-glycero-3-phosphate + CTP + H(+) = a CDP-1,2-diacyl-sn-glycerol + diphosphate</text>
        <dbReference type="Rhea" id="RHEA:16229"/>
        <dbReference type="ChEBI" id="CHEBI:15378"/>
        <dbReference type="ChEBI" id="CHEBI:33019"/>
        <dbReference type="ChEBI" id="CHEBI:37563"/>
        <dbReference type="ChEBI" id="CHEBI:58332"/>
        <dbReference type="ChEBI" id="CHEBI:58608"/>
        <dbReference type="EC" id="2.7.7.41"/>
    </reaction>
</comment>
<name>A0A5R9BBB0_9MICC</name>
<keyword evidence="8" id="KW-1003">Cell membrane</keyword>
<feature type="compositionally biased region" description="Polar residues" evidence="19">
    <location>
        <begin position="1"/>
        <end position="14"/>
    </location>
</feature>
<evidence type="ECO:0000256" key="13">
    <source>
        <dbReference type="ARBA" id="ARBA00022989"/>
    </source>
</evidence>
<evidence type="ECO:0000256" key="14">
    <source>
        <dbReference type="ARBA" id="ARBA00023098"/>
    </source>
</evidence>
<dbReference type="GO" id="GO:0016024">
    <property type="term" value="P:CDP-diacylglycerol biosynthetic process"/>
    <property type="evidence" value="ECO:0007669"/>
    <property type="project" value="UniProtKB-UniPathway"/>
</dbReference>
<feature type="transmembrane region" description="Helical" evidence="20">
    <location>
        <begin position="203"/>
        <end position="221"/>
    </location>
</feature>
<evidence type="ECO:0000256" key="18">
    <source>
        <dbReference type="RuleBase" id="RU003938"/>
    </source>
</evidence>
<dbReference type="PANTHER" id="PTHR46382">
    <property type="entry name" value="PHOSPHATIDATE CYTIDYLYLTRANSFERASE"/>
    <property type="match status" value="1"/>
</dbReference>